<feature type="region of interest" description="Disordered" evidence="2">
    <location>
        <begin position="163"/>
        <end position="225"/>
    </location>
</feature>
<dbReference type="GeneID" id="25279095"/>
<protein>
    <recommendedName>
        <fullName evidence="3">BHLH domain-containing protein</fullName>
    </recommendedName>
</protein>
<feature type="domain" description="BHLH" evidence="3">
    <location>
        <begin position="219"/>
        <end position="289"/>
    </location>
</feature>
<evidence type="ECO:0000256" key="2">
    <source>
        <dbReference type="SAM" id="MobiDB-lite"/>
    </source>
</evidence>
<dbReference type="Gene3D" id="4.10.280.10">
    <property type="entry name" value="Helix-loop-helix DNA-binding domain"/>
    <property type="match status" value="1"/>
</dbReference>
<sequence>MPFSQMFQHYQDLSYDNQQRPWDEVDFTNLQPPIGEFKGQIQPGYYDLNAIDTTEHNVGSPNYSQFLNFDASDISSYPAPSEGISSGSYYKTSPESMTLSRQSTSYPLKVEPGLTQNVPLSARGFNPSSLEQIPQACGPEPSCIQFADLAEIEDCQAPPCLSTSIGSSIGQRATRRSPSRTVTSESKPRSKQNTEGDKPTRNKRTHKASGSEDESANIRAKQAHSVVERRYRDNLNGKIMQLHRALSATGTTSRMTGMSAQDFYASREHRGKVRKSDVMTDAMNYVHQSEVEMRHMTDEITRLSERVVTLEKLVKCEDCTLLKQMVRLQLQQQTPQ</sequence>
<gene>
    <name evidence="4" type="ORF">A1O9_04162</name>
</gene>
<reference evidence="4 5" key="1">
    <citation type="submission" date="2013-03" db="EMBL/GenBank/DDBJ databases">
        <title>The Genome Sequence of Exophiala aquamarina CBS 119918.</title>
        <authorList>
            <consortium name="The Broad Institute Genomics Platform"/>
            <person name="Cuomo C."/>
            <person name="de Hoog S."/>
            <person name="Gorbushina A."/>
            <person name="Walker B."/>
            <person name="Young S.K."/>
            <person name="Zeng Q."/>
            <person name="Gargeya S."/>
            <person name="Fitzgerald M."/>
            <person name="Haas B."/>
            <person name="Abouelleil A."/>
            <person name="Allen A.W."/>
            <person name="Alvarado L."/>
            <person name="Arachchi H.M."/>
            <person name="Berlin A.M."/>
            <person name="Chapman S.B."/>
            <person name="Gainer-Dewar J."/>
            <person name="Goldberg J."/>
            <person name="Griggs A."/>
            <person name="Gujja S."/>
            <person name="Hansen M."/>
            <person name="Howarth C."/>
            <person name="Imamovic A."/>
            <person name="Ireland A."/>
            <person name="Larimer J."/>
            <person name="McCowan C."/>
            <person name="Murphy C."/>
            <person name="Pearson M."/>
            <person name="Poon T.W."/>
            <person name="Priest M."/>
            <person name="Roberts A."/>
            <person name="Saif S."/>
            <person name="Shea T."/>
            <person name="Sisk P."/>
            <person name="Sykes S."/>
            <person name="Wortman J."/>
            <person name="Nusbaum C."/>
            <person name="Birren B."/>
        </authorList>
    </citation>
    <scope>NUCLEOTIDE SEQUENCE [LARGE SCALE GENOMIC DNA]</scope>
    <source>
        <strain evidence="4 5">CBS 119918</strain>
    </source>
</reference>
<dbReference type="VEuPathDB" id="FungiDB:A1O9_04162"/>
<dbReference type="PROSITE" id="PS50888">
    <property type="entry name" value="BHLH"/>
    <property type="match status" value="1"/>
</dbReference>
<keyword evidence="5" id="KW-1185">Reference proteome</keyword>
<evidence type="ECO:0000313" key="4">
    <source>
        <dbReference type="EMBL" id="KEF59318.1"/>
    </source>
</evidence>
<accession>A0A072PJ54</accession>
<dbReference type="STRING" id="1182545.A0A072PJ54"/>
<dbReference type="InterPro" id="IPR036638">
    <property type="entry name" value="HLH_DNA-bd_sf"/>
</dbReference>
<dbReference type="OrthoDB" id="2133190at2759"/>
<feature type="compositionally biased region" description="Basic and acidic residues" evidence="2">
    <location>
        <begin position="186"/>
        <end position="200"/>
    </location>
</feature>
<dbReference type="Proteomes" id="UP000027920">
    <property type="component" value="Unassembled WGS sequence"/>
</dbReference>
<keyword evidence="1" id="KW-0175">Coiled coil</keyword>
<dbReference type="GO" id="GO:0046983">
    <property type="term" value="F:protein dimerization activity"/>
    <property type="evidence" value="ECO:0007669"/>
    <property type="project" value="InterPro"/>
</dbReference>
<dbReference type="AlphaFoldDB" id="A0A072PJ54"/>
<dbReference type="InterPro" id="IPR052099">
    <property type="entry name" value="Regulatory_TF_Diverse"/>
</dbReference>
<dbReference type="RefSeq" id="XP_013261908.1">
    <property type="nucleotide sequence ID" value="XM_013406454.1"/>
</dbReference>
<dbReference type="SUPFAM" id="SSF47459">
    <property type="entry name" value="HLH, helix-loop-helix DNA-binding domain"/>
    <property type="match status" value="1"/>
</dbReference>
<evidence type="ECO:0000256" key="1">
    <source>
        <dbReference type="SAM" id="Coils"/>
    </source>
</evidence>
<organism evidence="4 5">
    <name type="scientific">Exophiala aquamarina CBS 119918</name>
    <dbReference type="NCBI Taxonomy" id="1182545"/>
    <lineage>
        <taxon>Eukaryota</taxon>
        <taxon>Fungi</taxon>
        <taxon>Dikarya</taxon>
        <taxon>Ascomycota</taxon>
        <taxon>Pezizomycotina</taxon>
        <taxon>Eurotiomycetes</taxon>
        <taxon>Chaetothyriomycetidae</taxon>
        <taxon>Chaetothyriales</taxon>
        <taxon>Herpotrichiellaceae</taxon>
        <taxon>Exophiala</taxon>
    </lineage>
</organism>
<dbReference type="HOGENOM" id="CLU_773855_0_0_1"/>
<dbReference type="PANTHER" id="PTHR47336:SF2">
    <property type="entry name" value="TRANSCRIPTION FACTOR HMS1-RELATED"/>
    <property type="match status" value="1"/>
</dbReference>
<feature type="coiled-coil region" evidence="1">
    <location>
        <begin position="286"/>
        <end position="313"/>
    </location>
</feature>
<evidence type="ECO:0000313" key="5">
    <source>
        <dbReference type="Proteomes" id="UP000027920"/>
    </source>
</evidence>
<dbReference type="InterPro" id="IPR011598">
    <property type="entry name" value="bHLH_dom"/>
</dbReference>
<evidence type="ECO:0000259" key="3">
    <source>
        <dbReference type="PROSITE" id="PS50888"/>
    </source>
</evidence>
<name>A0A072PJ54_9EURO</name>
<dbReference type="EMBL" id="AMGV01000003">
    <property type="protein sequence ID" value="KEF59318.1"/>
    <property type="molecule type" value="Genomic_DNA"/>
</dbReference>
<dbReference type="Pfam" id="PF00010">
    <property type="entry name" value="HLH"/>
    <property type="match status" value="1"/>
</dbReference>
<dbReference type="PANTHER" id="PTHR47336">
    <property type="entry name" value="TRANSCRIPTION FACTOR HMS1-RELATED"/>
    <property type="match status" value="1"/>
</dbReference>
<proteinExistence type="predicted"/>
<comment type="caution">
    <text evidence="4">The sequence shown here is derived from an EMBL/GenBank/DDBJ whole genome shotgun (WGS) entry which is preliminary data.</text>
</comment>